<feature type="domain" description="ABC transporter" evidence="5">
    <location>
        <begin position="343"/>
        <end position="533"/>
    </location>
</feature>
<keyword evidence="1" id="KW-0677">Repeat</keyword>
<dbReference type="RefSeq" id="WP_011996789.1">
    <property type="nucleotide sequence ID" value="NC_009727.1"/>
</dbReference>
<dbReference type="InterPro" id="IPR003593">
    <property type="entry name" value="AAA+_ATPase"/>
</dbReference>
<dbReference type="Gene3D" id="3.40.50.300">
    <property type="entry name" value="P-loop containing nucleotide triphosphate hydrolases"/>
    <property type="match status" value="2"/>
</dbReference>
<evidence type="ECO:0000313" key="7">
    <source>
        <dbReference type="Proteomes" id="UP000008555"/>
    </source>
</evidence>
<dbReference type="AlphaFoldDB" id="A9KFE5"/>
<dbReference type="InterPro" id="IPR003439">
    <property type="entry name" value="ABC_transporter-like_ATP-bd"/>
</dbReference>
<dbReference type="SUPFAM" id="SSF52540">
    <property type="entry name" value="P-loop containing nucleoside triphosphate hydrolases"/>
    <property type="match status" value="2"/>
</dbReference>
<dbReference type="InterPro" id="IPR050611">
    <property type="entry name" value="ABCF"/>
</dbReference>
<dbReference type="EMBL" id="CP000733">
    <property type="protein sequence ID" value="ABS78299.1"/>
    <property type="molecule type" value="Genomic_DNA"/>
</dbReference>
<dbReference type="Pfam" id="PF00005">
    <property type="entry name" value="ABC_tran"/>
    <property type="match status" value="2"/>
</dbReference>
<gene>
    <name evidence="6" type="ordered locus">CBUD_0854</name>
</gene>
<name>A9KFE5_COXBN</name>
<feature type="compositionally biased region" description="Basic residues" evidence="4">
    <location>
        <begin position="266"/>
        <end position="279"/>
    </location>
</feature>
<feature type="compositionally biased region" description="Basic and acidic residues" evidence="4">
    <location>
        <begin position="255"/>
        <end position="265"/>
    </location>
</feature>
<evidence type="ECO:0000256" key="1">
    <source>
        <dbReference type="ARBA" id="ARBA00022737"/>
    </source>
</evidence>
<dbReference type="PROSITE" id="PS50893">
    <property type="entry name" value="ABC_TRANSPORTER_2"/>
    <property type="match status" value="2"/>
</dbReference>
<sequence>MHRKPQILINHLSYTIPDSLVRFEGLTLSLEQRRYGIIGDNGVGKTTLLKLIAQIIKPKQGSVQTNSLVVSCPQNYEPTKANETVAETLGIADKLEALARINQGDFHDRNYEIVGGDWDIEARAQKILMDLKLLNTGFTRHFSTLSGGQKTKCLLAKMMLVHAEFILFDEPTNNLDQNSRDQFYQWVRKSKQGLLIVSHDRMLLDQTDEIIEITTKGVHRYGGNYTFYHEQKTIQQEALTRQLFDAKCKIKNAEKSVQKTKEKHDQRSKKGKTLRKKGKIDKLTANSMKGRSEKTQSRNSTAATQMIQQAEERLTAAKSRIEIKEPIHADLSATKIPNGKTVIEIKAMHFSYPAQPCLFENFNLSIIGPERIALLGNNGSGKTTLIKLILGELKPKKGHISCGITSVCYLDQQVNFLDKSLSLIDNFQKLNPKINQRDPYFALASFNFRNKETEKLARNLSGGERIRAGLAISLLSKTPPQLIILDEPTNHLDIRSIEAIENALNAYEGALIAISHDQCFLENIGIRRNIKIDA</sequence>
<evidence type="ECO:0000259" key="5">
    <source>
        <dbReference type="PROSITE" id="PS50893"/>
    </source>
</evidence>
<proteinExistence type="predicted"/>
<dbReference type="KEGG" id="cbd:CBUD_0854"/>
<dbReference type="GO" id="GO:0005524">
    <property type="term" value="F:ATP binding"/>
    <property type="evidence" value="ECO:0007669"/>
    <property type="project" value="UniProtKB-KW"/>
</dbReference>
<dbReference type="Proteomes" id="UP000008555">
    <property type="component" value="Chromosome"/>
</dbReference>
<organism evidence="6 7">
    <name type="scientific">Coxiella burnetii (strain Dugway 5J108-111)</name>
    <dbReference type="NCBI Taxonomy" id="434922"/>
    <lineage>
        <taxon>Bacteria</taxon>
        <taxon>Pseudomonadati</taxon>
        <taxon>Pseudomonadota</taxon>
        <taxon>Gammaproteobacteria</taxon>
        <taxon>Legionellales</taxon>
        <taxon>Coxiellaceae</taxon>
        <taxon>Coxiella</taxon>
    </lineage>
</organism>
<dbReference type="InterPro" id="IPR027417">
    <property type="entry name" value="P-loop_NTPase"/>
</dbReference>
<dbReference type="CDD" id="cd03221">
    <property type="entry name" value="ABCF_EF-3"/>
    <property type="match status" value="2"/>
</dbReference>
<accession>A9KFE5</accession>
<evidence type="ECO:0000256" key="3">
    <source>
        <dbReference type="ARBA" id="ARBA00022840"/>
    </source>
</evidence>
<dbReference type="PANTHER" id="PTHR19211">
    <property type="entry name" value="ATP-BINDING TRANSPORT PROTEIN-RELATED"/>
    <property type="match status" value="1"/>
</dbReference>
<feature type="domain" description="ABC transporter" evidence="5">
    <location>
        <begin position="7"/>
        <end position="240"/>
    </location>
</feature>
<keyword evidence="3 6" id="KW-0067">ATP-binding</keyword>
<evidence type="ECO:0000256" key="2">
    <source>
        <dbReference type="ARBA" id="ARBA00022741"/>
    </source>
</evidence>
<reference evidence="6 7" key="1">
    <citation type="journal article" date="2009" name="Infect. Immun.">
        <title>Comparative genomics reveal extensive transposon-mediated genomic plasticity and diversity among potential effector proteins within the genus Coxiella.</title>
        <authorList>
            <person name="Beare P.A."/>
            <person name="Unsworth N."/>
            <person name="Andoh M."/>
            <person name="Voth D.E."/>
            <person name="Omsland A."/>
            <person name="Gilk S.D."/>
            <person name="Williams K.P."/>
            <person name="Sobral B.W."/>
            <person name="Kupko J.J.III."/>
            <person name="Porcella S.F."/>
            <person name="Samuel J.E."/>
            <person name="Heinzen R.A."/>
        </authorList>
    </citation>
    <scope>NUCLEOTIDE SEQUENCE [LARGE SCALE GENOMIC DNA]</scope>
    <source>
        <strain evidence="6 7">Dugway 5J108-111</strain>
    </source>
</reference>
<protein>
    <submittedName>
        <fullName evidence="6">ABC transporter ATP-binding protein</fullName>
    </submittedName>
</protein>
<dbReference type="GO" id="GO:0016887">
    <property type="term" value="F:ATP hydrolysis activity"/>
    <property type="evidence" value="ECO:0007669"/>
    <property type="project" value="InterPro"/>
</dbReference>
<feature type="region of interest" description="Disordered" evidence="4">
    <location>
        <begin position="255"/>
        <end position="303"/>
    </location>
</feature>
<evidence type="ECO:0000313" key="6">
    <source>
        <dbReference type="EMBL" id="ABS78299.1"/>
    </source>
</evidence>
<evidence type="ECO:0000256" key="4">
    <source>
        <dbReference type="SAM" id="MobiDB-lite"/>
    </source>
</evidence>
<dbReference type="HOGENOM" id="CLU_000604_36_0_6"/>
<dbReference type="SMART" id="SM00382">
    <property type="entry name" value="AAA"/>
    <property type="match status" value="2"/>
</dbReference>
<dbReference type="NCBIfam" id="NF000355">
    <property type="entry name" value="ribo_prot_ABC_F"/>
    <property type="match status" value="1"/>
</dbReference>
<dbReference type="PANTHER" id="PTHR19211:SF6">
    <property type="entry name" value="BLL7188 PROTEIN"/>
    <property type="match status" value="1"/>
</dbReference>
<keyword evidence="2" id="KW-0547">Nucleotide-binding</keyword>